<comment type="similarity">
    <text evidence="3 11">Belongs to the RNase H family.</text>
</comment>
<dbReference type="CDD" id="cd09278">
    <property type="entry name" value="RNase_HI_prokaryote_like"/>
    <property type="match status" value="1"/>
</dbReference>
<comment type="subcellular location">
    <subcellularLocation>
        <location evidence="11">Cytoplasm</location>
    </subcellularLocation>
</comment>
<feature type="binding site" evidence="11">
    <location>
        <position position="47"/>
    </location>
    <ligand>
        <name>Mg(2+)</name>
        <dbReference type="ChEBI" id="CHEBI:18420"/>
        <label>1</label>
    </ligand>
</feature>
<dbReference type="PANTHER" id="PTHR10642">
    <property type="entry name" value="RIBONUCLEASE H1"/>
    <property type="match status" value="1"/>
</dbReference>
<evidence type="ECO:0000259" key="13">
    <source>
        <dbReference type="PROSITE" id="PS50879"/>
    </source>
</evidence>
<dbReference type="AlphaFoldDB" id="A0A9D1R138"/>
<protein>
    <recommendedName>
        <fullName evidence="5 11">Ribonuclease H</fullName>
        <shortName evidence="11">RNase H</shortName>
        <ecNumber evidence="5 11">3.1.26.4</ecNumber>
    </recommendedName>
</protein>
<feature type="binding site" evidence="11">
    <location>
        <position position="134"/>
    </location>
    <ligand>
        <name>Mg(2+)</name>
        <dbReference type="ChEBI" id="CHEBI:18420"/>
        <label>2</label>
    </ligand>
</feature>
<evidence type="ECO:0000256" key="7">
    <source>
        <dbReference type="ARBA" id="ARBA00022723"/>
    </source>
</evidence>
<comment type="cofactor">
    <cofactor evidence="11">
        <name>Mg(2+)</name>
        <dbReference type="ChEBI" id="CHEBI:18420"/>
    </cofactor>
    <text evidence="11">Binds 1 Mg(2+) ion per subunit. May bind a second metal ion at a regulatory site, or after substrate binding.</text>
</comment>
<dbReference type="EC" id="3.1.26.4" evidence="5 11"/>
<dbReference type="Gene3D" id="3.30.420.10">
    <property type="entry name" value="Ribonuclease H-like superfamily/Ribonuclease H"/>
    <property type="match status" value="1"/>
</dbReference>
<feature type="compositionally biased region" description="Basic and acidic residues" evidence="12">
    <location>
        <begin position="136"/>
        <end position="147"/>
    </location>
</feature>
<name>A0A9D1R138_9BACT</name>
<evidence type="ECO:0000313" key="15">
    <source>
        <dbReference type="Proteomes" id="UP000824264"/>
    </source>
</evidence>
<dbReference type="GO" id="GO:0043137">
    <property type="term" value="P:DNA replication, removal of RNA primer"/>
    <property type="evidence" value="ECO:0007669"/>
    <property type="project" value="TreeGrafter"/>
</dbReference>
<feature type="domain" description="RNase H type-1" evidence="13">
    <location>
        <begin position="1"/>
        <end position="142"/>
    </location>
</feature>
<evidence type="ECO:0000256" key="2">
    <source>
        <dbReference type="ARBA" id="ARBA00004065"/>
    </source>
</evidence>
<dbReference type="PANTHER" id="PTHR10642:SF26">
    <property type="entry name" value="RIBONUCLEASE H1"/>
    <property type="match status" value="1"/>
</dbReference>
<evidence type="ECO:0000256" key="6">
    <source>
        <dbReference type="ARBA" id="ARBA00022722"/>
    </source>
</evidence>
<comment type="function">
    <text evidence="2 11">Endonuclease that specifically degrades the RNA of RNA-DNA hybrids.</text>
</comment>
<comment type="catalytic activity">
    <reaction evidence="1 11">
        <text>Endonucleolytic cleavage to 5'-phosphomonoester.</text>
        <dbReference type="EC" id="3.1.26.4"/>
    </reaction>
</comment>
<dbReference type="NCBIfam" id="NF001236">
    <property type="entry name" value="PRK00203.1"/>
    <property type="match status" value="1"/>
</dbReference>
<dbReference type="GO" id="GO:0004523">
    <property type="term" value="F:RNA-DNA hybrid ribonuclease activity"/>
    <property type="evidence" value="ECO:0007669"/>
    <property type="project" value="UniProtKB-UniRule"/>
</dbReference>
<dbReference type="EMBL" id="DXGI01000124">
    <property type="protein sequence ID" value="HIW78191.1"/>
    <property type="molecule type" value="Genomic_DNA"/>
</dbReference>
<keyword evidence="6 11" id="KW-0540">Nuclease</keyword>
<dbReference type="Pfam" id="PF00075">
    <property type="entry name" value="RNase_H"/>
    <property type="match status" value="1"/>
</dbReference>
<dbReference type="InterPro" id="IPR012337">
    <property type="entry name" value="RNaseH-like_sf"/>
</dbReference>
<evidence type="ECO:0000256" key="5">
    <source>
        <dbReference type="ARBA" id="ARBA00012180"/>
    </source>
</evidence>
<keyword evidence="10 11" id="KW-0460">Magnesium</keyword>
<evidence type="ECO:0000256" key="10">
    <source>
        <dbReference type="ARBA" id="ARBA00022842"/>
    </source>
</evidence>
<dbReference type="InterPro" id="IPR050092">
    <property type="entry name" value="RNase_H"/>
</dbReference>
<evidence type="ECO:0000256" key="9">
    <source>
        <dbReference type="ARBA" id="ARBA00022801"/>
    </source>
</evidence>
<dbReference type="GO" id="GO:0003676">
    <property type="term" value="F:nucleic acid binding"/>
    <property type="evidence" value="ECO:0007669"/>
    <property type="project" value="InterPro"/>
</dbReference>
<dbReference type="GO" id="GO:0000287">
    <property type="term" value="F:magnesium ion binding"/>
    <property type="evidence" value="ECO:0007669"/>
    <property type="project" value="UniProtKB-UniRule"/>
</dbReference>
<keyword evidence="9 11" id="KW-0378">Hydrolase</keyword>
<accession>A0A9D1R138</accession>
<dbReference type="SUPFAM" id="SSF53098">
    <property type="entry name" value="Ribonuclease H-like"/>
    <property type="match status" value="1"/>
</dbReference>
<dbReference type="InterPro" id="IPR036397">
    <property type="entry name" value="RNaseH_sf"/>
</dbReference>
<dbReference type="PROSITE" id="PS50879">
    <property type="entry name" value="RNASE_H_1"/>
    <property type="match status" value="1"/>
</dbReference>
<dbReference type="HAMAP" id="MF_00042">
    <property type="entry name" value="RNase_H"/>
    <property type="match status" value="1"/>
</dbReference>
<dbReference type="InterPro" id="IPR002156">
    <property type="entry name" value="RNaseH_domain"/>
</dbReference>
<dbReference type="Proteomes" id="UP000824264">
    <property type="component" value="Unassembled WGS sequence"/>
</dbReference>
<evidence type="ECO:0000256" key="12">
    <source>
        <dbReference type="SAM" id="MobiDB-lite"/>
    </source>
</evidence>
<evidence type="ECO:0000256" key="8">
    <source>
        <dbReference type="ARBA" id="ARBA00022759"/>
    </source>
</evidence>
<comment type="subunit">
    <text evidence="4 11">Monomer.</text>
</comment>
<gene>
    <name evidence="11 14" type="primary">rnhA</name>
    <name evidence="14" type="ORF">H9874_03495</name>
</gene>
<feature type="binding site" evidence="11">
    <location>
        <position position="9"/>
    </location>
    <ligand>
        <name>Mg(2+)</name>
        <dbReference type="ChEBI" id="CHEBI:18420"/>
        <label>2</label>
    </ligand>
</feature>
<evidence type="ECO:0000313" key="14">
    <source>
        <dbReference type="EMBL" id="HIW78191.1"/>
    </source>
</evidence>
<feature type="binding site" evidence="11">
    <location>
        <position position="69"/>
    </location>
    <ligand>
        <name>Mg(2+)</name>
        <dbReference type="ChEBI" id="CHEBI:18420"/>
        <label>1</label>
    </ligand>
</feature>
<feature type="binding site" evidence="11">
    <location>
        <position position="9"/>
    </location>
    <ligand>
        <name>Mg(2+)</name>
        <dbReference type="ChEBI" id="CHEBI:18420"/>
        <label>1</label>
    </ligand>
</feature>
<reference evidence="14" key="1">
    <citation type="journal article" date="2021" name="PeerJ">
        <title>Extensive microbial diversity within the chicken gut microbiome revealed by metagenomics and culture.</title>
        <authorList>
            <person name="Gilroy R."/>
            <person name="Ravi A."/>
            <person name="Getino M."/>
            <person name="Pursley I."/>
            <person name="Horton D.L."/>
            <person name="Alikhan N.F."/>
            <person name="Baker D."/>
            <person name="Gharbi K."/>
            <person name="Hall N."/>
            <person name="Watson M."/>
            <person name="Adriaenssens E.M."/>
            <person name="Foster-Nyarko E."/>
            <person name="Jarju S."/>
            <person name="Secka A."/>
            <person name="Antonio M."/>
            <person name="Oren A."/>
            <person name="Chaudhuri R.R."/>
            <person name="La Ragione R."/>
            <person name="Hildebrand F."/>
            <person name="Pallen M.J."/>
        </authorList>
    </citation>
    <scope>NUCLEOTIDE SEQUENCE</scope>
    <source>
        <strain evidence="14">ChiSxjej5B17-1746</strain>
    </source>
</reference>
<organism evidence="14 15">
    <name type="scientific">Candidatus Bilophila faecipullorum</name>
    <dbReference type="NCBI Taxonomy" id="2838482"/>
    <lineage>
        <taxon>Bacteria</taxon>
        <taxon>Pseudomonadati</taxon>
        <taxon>Thermodesulfobacteriota</taxon>
        <taxon>Desulfovibrionia</taxon>
        <taxon>Desulfovibrionales</taxon>
        <taxon>Desulfovibrionaceae</taxon>
        <taxon>Bilophila</taxon>
    </lineage>
</organism>
<keyword evidence="8 11" id="KW-0255">Endonuclease</keyword>
<comment type="caution">
    <text evidence="14">The sequence shown here is derived from an EMBL/GenBank/DDBJ whole genome shotgun (WGS) entry which is preliminary data.</text>
</comment>
<evidence type="ECO:0000256" key="1">
    <source>
        <dbReference type="ARBA" id="ARBA00000077"/>
    </source>
</evidence>
<dbReference type="FunFam" id="3.30.420.10:FF:000089">
    <property type="entry name" value="Ribonuclease H"/>
    <property type="match status" value="1"/>
</dbReference>
<evidence type="ECO:0000256" key="4">
    <source>
        <dbReference type="ARBA" id="ARBA00011245"/>
    </source>
</evidence>
<sequence length="155" mass="17710">MRKVTIFTDGSCLGNPGRGGWGAILRCEGHEKELFGGYAHTTNNRMEIMAAIAGLEALREPCEVVLYTDSQYLRHAVEKKWLAGWLKNGWKTAAKKPVKNRDLWERLQNQLTRHKVTLEWVRGHNGHAENERCDELARSQSARHDLPEDTGYEPE</sequence>
<keyword evidence="7 11" id="KW-0479">Metal-binding</keyword>
<evidence type="ECO:0000256" key="11">
    <source>
        <dbReference type="HAMAP-Rule" id="MF_00042"/>
    </source>
</evidence>
<keyword evidence="11" id="KW-0963">Cytoplasm</keyword>
<dbReference type="InterPro" id="IPR022892">
    <property type="entry name" value="RNaseHI"/>
</dbReference>
<dbReference type="GO" id="GO:0005737">
    <property type="term" value="C:cytoplasm"/>
    <property type="evidence" value="ECO:0007669"/>
    <property type="project" value="UniProtKB-SubCell"/>
</dbReference>
<proteinExistence type="inferred from homology"/>
<evidence type="ECO:0000256" key="3">
    <source>
        <dbReference type="ARBA" id="ARBA00005300"/>
    </source>
</evidence>
<reference evidence="14" key="2">
    <citation type="submission" date="2021-04" db="EMBL/GenBank/DDBJ databases">
        <authorList>
            <person name="Gilroy R."/>
        </authorList>
    </citation>
    <scope>NUCLEOTIDE SEQUENCE</scope>
    <source>
        <strain evidence="14">ChiSxjej5B17-1746</strain>
    </source>
</reference>
<feature type="region of interest" description="Disordered" evidence="12">
    <location>
        <begin position="136"/>
        <end position="155"/>
    </location>
</feature>